<keyword evidence="4" id="KW-1185">Reference proteome</keyword>
<protein>
    <submittedName>
        <fullName evidence="3">Nucleophile aminohydrolase</fullName>
    </submittedName>
</protein>
<accession>A0A4Q0A147</accession>
<dbReference type="SUPFAM" id="SSF56235">
    <property type="entry name" value="N-terminal nucleophile aminohydrolases (Ntn hydrolases)"/>
    <property type="match status" value="1"/>
</dbReference>
<dbReference type="PROSITE" id="PS51278">
    <property type="entry name" value="GATASE_TYPE_2"/>
    <property type="match status" value="1"/>
</dbReference>
<dbReference type="GO" id="GO:0008242">
    <property type="term" value="F:omega peptidase activity"/>
    <property type="evidence" value="ECO:0007669"/>
    <property type="project" value="TreeGrafter"/>
</dbReference>
<evidence type="ECO:0000313" key="4">
    <source>
        <dbReference type="Proteomes" id="UP000268162"/>
    </source>
</evidence>
<keyword evidence="1" id="KW-0315">Glutamine amidotransferase</keyword>
<dbReference type="Proteomes" id="UP000268162">
    <property type="component" value="Unassembled WGS sequence"/>
</dbReference>
<dbReference type="EMBL" id="ML002241">
    <property type="protein sequence ID" value="RKP39826.1"/>
    <property type="molecule type" value="Genomic_DNA"/>
</dbReference>
<dbReference type="PANTHER" id="PTHR43187">
    <property type="entry name" value="GLUTAMINE AMIDOTRANSFERASE DUG3-RELATED"/>
    <property type="match status" value="1"/>
</dbReference>
<name>A0A4Q0A147_9FUNG</name>
<evidence type="ECO:0000313" key="3">
    <source>
        <dbReference type="EMBL" id="RKP39826.1"/>
    </source>
</evidence>
<organism evidence="3 4">
    <name type="scientific">Dimargaris cristalligena</name>
    <dbReference type="NCBI Taxonomy" id="215637"/>
    <lineage>
        <taxon>Eukaryota</taxon>
        <taxon>Fungi</taxon>
        <taxon>Fungi incertae sedis</taxon>
        <taxon>Zoopagomycota</taxon>
        <taxon>Kickxellomycotina</taxon>
        <taxon>Dimargaritomycetes</taxon>
        <taxon>Dimargaritales</taxon>
        <taxon>Dimargaritaceae</taxon>
        <taxon>Dimargaris</taxon>
    </lineage>
</organism>
<dbReference type="GO" id="GO:0061672">
    <property type="term" value="C:glutathione hydrolase complex"/>
    <property type="evidence" value="ECO:0007669"/>
    <property type="project" value="TreeGrafter"/>
</dbReference>
<proteinExistence type="predicted"/>
<dbReference type="InterPro" id="IPR029055">
    <property type="entry name" value="Ntn_hydrolases_N"/>
</dbReference>
<evidence type="ECO:0000256" key="1">
    <source>
        <dbReference type="ARBA" id="ARBA00022962"/>
    </source>
</evidence>
<dbReference type="Pfam" id="PF13230">
    <property type="entry name" value="GATase_4"/>
    <property type="match status" value="1"/>
</dbReference>
<gene>
    <name evidence="3" type="ORF">BJ085DRAFT_43557</name>
</gene>
<keyword evidence="3" id="KW-0378">Hydrolase</keyword>
<dbReference type="CDD" id="cd01908">
    <property type="entry name" value="YafJ"/>
    <property type="match status" value="1"/>
</dbReference>
<dbReference type="GO" id="GO:0005737">
    <property type="term" value="C:cytoplasm"/>
    <property type="evidence" value="ECO:0007669"/>
    <property type="project" value="TreeGrafter"/>
</dbReference>
<dbReference type="PANTHER" id="PTHR43187:SF1">
    <property type="entry name" value="GLUTAMINE AMIDOTRANSFERASE DUG3-RELATED"/>
    <property type="match status" value="1"/>
</dbReference>
<evidence type="ECO:0000259" key="2">
    <source>
        <dbReference type="PROSITE" id="PS51278"/>
    </source>
</evidence>
<dbReference type="AlphaFoldDB" id="A0A4Q0A147"/>
<dbReference type="FunFam" id="3.60.20.10:FF:000060">
    <property type="entry name" value="Related to DUG3-probable glutamine amidotransferase"/>
    <property type="match status" value="1"/>
</dbReference>
<dbReference type="GO" id="GO:0006751">
    <property type="term" value="P:glutathione catabolic process"/>
    <property type="evidence" value="ECO:0007669"/>
    <property type="project" value="TreeGrafter"/>
</dbReference>
<dbReference type="STRING" id="215637.A0A4Q0A147"/>
<feature type="domain" description="Glutamine amidotransferase type-2" evidence="2">
    <location>
        <begin position="2"/>
        <end position="306"/>
    </location>
</feature>
<reference evidence="4" key="1">
    <citation type="journal article" date="2018" name="Nat. Microbiol.">
        <title>Leveraging single-cell genomics to expand the fungal tree of life.</title>
        <authorList>
            <person name="Ahrendt S.R."/>
            <person name="Quandt C.A."/>
            <person name="Ciobanu D."/>
            <person name="Clum A."/>
            <person name="Salamov A."/>
            <person name="Andreopoulos B."/>
            <person name="Cheng J.F."/>
            <person name="Woyke T."/>
            <person name="Pelin A."/>
            <person name="Henrissat B."/>
            <person name="Reynolds N.K."/>
            <person name="Benny G.L."/>
            <person name="Smith M.E."/>
            <person name="James T.Y."/>
            <person name="Grigoriev I.V."/>
        </authorList>
    </citation>
    <scope>NUCLEOTIDE SEQUENCE [LARGE SCALE GENOMIC DNA]</scope>
    <source>
        <strain evidence="4">RSA 468</strain>
    </source>
</reference>
<dbReference type="InterPro" id="IPR026869">
    <property type="entry name" value="EgtC-like"/>
</dbReference>
<dbReference type="Gene3D" id="3.60.20.10">
    <property type="entry name" value="Glutamine Phosphoribosylpyrophosphate, subunit 1, domain 1"/>
    <property type="match status" value="1"/>
</dbReference>
<sequence>MCRFLVYKGKEPALIADLIMRPAHSIINQSFDCRLRLEGCRFLNGDGFGVGWYDQYPEEGPCIFTSTLPAWSNINLKRIAEKIHSPLVFAHVRATTAGTPTSESNCHPWQYGTLMWMHNGHLAQFPKIKRTLQNSLRDEMFSMVHGNTDSEWAFALFLNQLEDPSATNFDPTVLKNAMLRTIELINMWSREAGITQSSLLNFAVTDGRTVVCTRYVSSSTLEAASLYYSSGSRFIERGGNYRMEKRDKREDAVLIASEPLTFEKTDWVTIPSNTLLMVTPKHNILLYPIKDEFYNPGKRVLTVNNA</sequence>
<dbReference type="InterPro" id="IPR017932">
    <property type="entry name" value="GATase_2_dom"/>
</dbReference>
<dbReference type="InterPro" id="IPR052373">
    <property type="entry name" value="Gamma-glu_amide_hydrolase"/>
</dbReference>